<name>A0A5B7CV57_PORTR</name>
<organism evidence="1 2">
    <name type="scientific">Portunus trituberculatus</name>
    <name type="common">Swimming crab</name>
    <name type="synonym">Neptunus trituberculatus</name>
    <dbReference type="NCBI Taxonomy" id="210409"/>
    <lineage>
        <taxon>Eukaryota</taxon>
        <taxon>Metazoa</taxon>
        <taxon>Ecdysozoa</taxon>
        <taxon>Arthropoda</taxon>
        <taxon>Crustacea</taxon>
        <taxon>Multicrustacea</taxon>
        <taxon>Malacostraca</taxon>
        <taxon>Eumalacostraca</taxon>
        <taxon>Eucarida</taxon>
        <taxon>Decapoda</taxon>
        <taxon>Pleocyemata</taxon>
        <taxon>Brachyura</taxon>
        <taxon>Eubrachyura</taxon>
        <taxon>Portunoidea</taxon>
        <taxon>Portunidae</taxon>
        <taxon>Portuninae</taxon>
        <taxon>Portunus</taxon>
    </lineage>
</organism>
<comment type="caution">
    <text evidence="1">The sequence shown here is derived from an EMBL/GenBank/DDBJ whole genome shotgun (WGS) entry which is preliminary data.</text>
</comment>
<accession>A0A5B7CV57</accession>
<protein>
    <submittedName>
        <fullName evidence="1">Uncharacterized protein</fullName>
    </submittedName>
</protein>
<evidence type="ECO:0000313" key="2">
    <source>
        <dbReference type="Proteomes" id="UP000324222"/>
    </source>
</evidence>
<gene>
    <name evidence="1" type="ORF">E2C01_006017</name>
</gene>
<evidence type="ECO:0000313" key="1">
    <source>
        <dbReference type="EMBL" id="MPC13289.1"/>
    </source>
</evidence>
<proteinExistence type="predicted"/>
<dbReference type="Proteomes" id="UP000324222">
    <property type="component" value="Unassembled WGS sequence"/>
</dbReference>
<keyword evidence="2" id="KW-1185">Reference proteome</keyword>
<dbReference type="AlphaFoldDB" id="A0A5B7CV57"/>
<sequence>MGVADVMYSKVRLALHQRGKAVAAAVYVAKETHPSYSKNLSLPPLQVSRSMTVAHHLPPAPTTSLLVES</sequence>
<dbReference type="EMBL" id="VSRR010000271">
    <property type="protein sequence ID" value="MPC13289.1"/>
    <property type="molecule type" value="Genomic_DNA"/>
</dbReference>
<reference evidence="1 2" key="1">
    <citation type="submission" date="2019-05" db="EMBL/GenBank/DDBJ databases">
        <title>Another draft genome of Portunus trituberculatus and its Hox gene families provides insights of decapod evolution.</title>
        <authorList>
            <person name="Jeong J.-H."/>
            <person name="Song I."/>
            <person name="Kim S."/>
            <person name="Choi T."/>
            <person name="Kim D."/>
            <person name="Ryu S."/>
            <person name="Kim W."/>
        </authorList>
    </citation>
    <scope>NUCLEOTIDE SEQUENCE [LARGE SCALE GENOMIC DNA]</scope>
    <source>
        <tissue evidence="1">Muscle</tissue>
    </source>
</reference>